<comment type="caution">
    <text evidence="7">The sequence shown here is derived from an EMBL/GenBank/DDBJ whole genome shotgun (WGS) entry which is preliminary data.</text>
</comment>
<dbReference type="NCBIfam" id="TIGR01766">
    <property type="entry name" value="IS200/IS605 family accessory protein TnpB-like domain"/>
    <property type="match status" value="1"/>
</dbReference>
<evidence type="ECO:0000259" key="5">
    <source>
        <dbReference type="Pfam" id="PF01385"/>
    </source>
</evidence>
<dbReference type="GO" id="GO:0003677">
    <property type="term" value="F:DNA binding"/>
    <property type="evidence" value="ECO:0007669"/>
    <property type="project" value="UniProtKB-KW"/>
</dbReference>
<dbReference type="Pfam" id="PF01385">
    <property type="entry name" value="OrfB_IS605"/>
    <property type="match status" value="1"/>
</dbReference>
<dbReference type="EMBL" id="LJOY01000017">
    <property type="protein sequence ID" value="OBQ26029.1"/>
    <property type="molecule type" value="Genomic_DNA"/>
</dbReference>
<dbReference type="STRING" id="1803587.GCA_001593825_02434"/>
<dbReference type="InterPro" id="IPR010095">
    <property type="entry name" value="Cas12f1-like_TNB"/>
</dbReference>
<gene>
    <name evidence="7" type="ORF">AN481_07185</name>
</gene>
<protein>
    <submittedName>
        <fullName evidence="7">Transposase</fullName>
    </submittedName>
</protein>
<accession>A0A1B7VYH4</accession>
<dbReference type="Pfam" id="PF07282">
    <property type="entry name" value="Cas12f1-like_TNB"/>
    <property type="match status" value="1"/>
</dbReference>
<dbReference type="Proteomes" id="UP000092382">
    <property type="component" value="Unassembled WGS sequence"/>
</dbReference>
<dbReference type="PATRIC" id="fig|1710894.3.peg.3032"/>
<keyword evidence="2" id="KW-0815">Transposition</keyword>
<proteinExistence type="inferred from homology"/>
<dbReference type="GO" id="GO:0006310">
    <property type="term" value="P:DNA recombination"/>
    <property type="evidence" value="ECO:0007669"/>
    <property type="project" value="UniProtKB-KW"/>
</dbReference>
<keyword evidence="3" id="KW-0238">DNA-binding</keyword>
<name>A0A1B7VYH4_APHFL</name>
<dbReference type="AlphaFoldDB" id="A0A1B7VYH4"/>
<dbReference type="GO" id="GO:0032196">
    <property type="term" value="P:transposition"/>
    <property type="evidence" value="ECO:0007669"/>
    <property type="project" value="UniProtKB-KW"/>
</dbReference>
<feature type="domain" description="Cas12f1-like TNB" evidence="6">
    <location>
        <begin position="308"/>
        <end position="383"/>
    </location>
</feature>
<dbReference type="InterPro" id="IPR001959">
    <property type="entry name" value="Transposase"/>
</dbReference>
<evidence type="ECO:0000313" key="8">
    <source>
        <dbReference type="Proteomes" id="UP000092382"/>
    </source>
</evidence>
<evidence type="ECO:0000259" key="6">
    <source>
        <dbReference type="Pfam" id="PF07282"/>
    </source>
</evidence>
<evidence type="ECO:0000256" key="3">
    <source>
        <dbReference type="ARBA" id="ARBA00023125"/>
    </source>
</evidence>
<organism evidence="7 8">
    <name type="scientific">Aphanizomenon flos-aquae LD13</name>
    <dbReference type="NCBI Taxonomy" id="1710894"/>
    <lineage>
        <taxon>Bacteria</taxon>
        <taxon>Bacillati</taxon>
        <taxon>Cyanobacteriota</taxon>
        <taxon>Cyanophyceae</taxon>
        <taxon>Nostocales</taxon>
        <taxon>Aphanizomenonaceae</taxon>
        <taxon>Aphanizomenon</taxon>
    </lineage>
</organism>
<evidence type="ECO:0000256" key="1">
    <source>
        <dbReference type="ARBA" id="ARBA00008761"/>
    </source>
</evidence>
<evidence type="ECO:0000256" key="2">
    <source>
        <dbReference type="ARBA" id="ARBA00022578"/>
    </source>
</evidence>
<feature type="domain" description="Probable transposase IS891/IS1136/IS1341" evidence="5">
    <location>
        <begin position="176"/>
        <end position="282"/>
    </location>
</feature>
<evidence type="ECO:0000256" key="4">
    <source>
        <dbReference type="ARBA" id="ARBA00023172"/>
    </source>
</evidence>
<evidence type="ECO:0000313" key="7">
    <source>
        <dbReference type="EMBL" id="OBQ26029.1"/>
    </source>
</evidence>
<keyword evidence="4" id="KW-0233">DNA recombination</keyword>
<reference evidence="7 8" key="1">
    <citation type="submission" date="2015-09" db="EMBL/GenBank/DDBJ databases">
        <title>Whole genome shotgun sequence assembly of Aphanizomenon flos-aquae UKL13.</title>
        <authorList>
            <person name="Driscoll C."/>
        </authorList>
    </citation>
    <scope>NUCLEOTIDE SEQUENCE [LARGE SCALE GENOMIC DNA]</scope>
    <source>
        <strain evidence="7">MDT13</strain>
    </source>
</reference>
<sequence length="413" mass="46388">MYGCQQILISPNQELGAILEFLCGESNKLANCGTYYARQLFFRTGKIPSKFDLHRKLASNSHFGAMHSQAAQQCLTTVAESFKSYIGLLKGIKRGTVIQKPKLPGYRKGGLNLITFPGQAIKLKDGKLRFPMGSKVKVWFGLDAFYVPMPSNLEHKDIKEYRILPRNNEFYLELIYKISSLKPDVNTENVLSIDHGLNNWLTCVSNVGTSFLIDGRKLKSVNQWYNKRVSVLKENQPQGFWSKQLASITEKRNRQMRDAVNKAARIAINHCINHKIGTVVFGWNVGQKDSINLGSKTNQKFVQVPTARLKNRIAQLCDQHGIKFVETEESYTSKTSFLDNDFLPTFGAKPEGWKSSGTRVNRGLFRSQDGTKINADCNGAANIFRKVAVKLGLNSSGISRGALISPLRLFIWS</sequence>
<dbReference type="NCBIfam" id="NF040570">
    <property type="entry name" value="guided_TnpB"/>
    <property type="match status" value="1"/>
</dbReference>
<comment type="similarity">
    <text evidence="1">In the C-terminal section; belongs to the transposase 35 family.</text>
</comment>